<dbReference type="EMBL" id="PISJ01000022">
    <property type="protein sequence ID" value="PKF31432.1"/>
    <property type="molecule type" value="Genomic_DNA"/>
</dbReference>
<accession>A0A2N0WAA5</accession>
<dbReference type="Proteomes" id="UP000233553">
    <property type="component" value="Unassembled WGS sequence"/>
</dbReference>
<sequence>MTSLEDIFRLIQFLNHSKKLTVNSYDQIQLKQLFYIYFMDFKSTLLKSHSIKDAYLKYNKCKLFALVLFLVQ</sequence>
<evidence type="ECO:0000313" key="2">
    <source>
        <dbReference type="Proteomes" id="UP000233553"/>
    </source>
</evidence>
<proteinExistence type="predicted"/>
<reference evidence="1 2" key="1">
    <citation type="submission" date="2017-12" db="EMBL/GenBank/DDBJ databases">
        <title>Draft Genome sequences of multiple microbial strains isolated from spacecraft associated surfaces.</title>
        <authorList>
            <person name="Seuylemezian A."/>
            <person name="Vaishampayan P."/>
            <person name="Venkateswaran K."/>
        </authorList>
    </citation>
    <scope>NUCLEOTIDE SEQUENCE [LARGE SCALE GENOMIC DNA]</scope>
    <source>
        <strain evidence="1 2">2P01AA</strain>
    </source>
</reference>
<evidence type="ECO:0000313" key="1">
    <source>
        <dbReference type="EMBL" id="PKF31432.1"/>
    </source>
</evidence>
<protein>
    <submittedName>
        <fullName evidence="1">Uncharacterized protein</fullName>
    </submittedName>
</protein>
<comment type="caution">
    <text evidence="1">The sequence shown here is derived from an EMBL/GenBank/DDBJ whole genome shotgun (WGS) entry which is preliminary data.</text>
</comment>
<dbReference type="AlphaFoldDB" id="A0A2N0WAA5"/>
<name>A0A2N0WAA5_9GAMM</name>
<gene>
    <name evidence="1" type="ORF">CW311_19390</name>
</gene>
<organism evidence="1 2">
    <name type="scientific">Acinetobacter proteolyticus</name>
    <dbReference type="NCBI Taxonomy" id="1776741"/>
    <lineage>
        <taxon>Bacteria</taxon>
        <taxon>Pseudomonadati</taxon>
        <taxon>Pseudomonadota</taxon>
        <taxon>Gammaproteobacteria</taxon>
        <taxon>Moraxellales</taxon>
        <taxon>Moraxellaceae</taxon>
        <taxon>Acinetobacter</taxon>
    </lineage>
</organism>